<sequence length="335" mass="37624">MEYTKLGHTGLDVSRLCLGTMGFGNASTGMFPWAVDADKSEQVIKQALDFGINFFDTANIYSHGDSERFVGQALKKLAHRDEIVLATKVFFTPEKAPNVAGLSRKAIMTQIDKSLQRLQTDYVDLYVIHRWDYHTPIEETMEALNDLVKAGKVRYIGASAMFAWQFEKAQAVAEQHGWTKFVSMQNHLNLLYREEEREMLPLCLDQDIAVTPYSPLASGRLTRDWSGETKRYTTDQVAREKYDASKALDMPIIKRVGEVAAKHDVDRVQVALAWLLQKPGVTAPIIGATKAHHLSGAVKALDLKLTPAEVRYLEAPYTPHELVGPLTADQVDYQR</sequence>
<evidence type="ECO:0000313" key="3">
    <source>
        <dbReference type="EMBL" id="MDQ7937975.1"/>
    </source>
</evidence>
<protein>
    <submittedName>
        <fullName evidence="3">Aldo/keto reductase</fullName>
        <ecNumber evidence="3">1.1.1.-</ecNumber>
    </submittedName>
</protein>
<reference evidence="3 4" key="1">
    <citation type="journal article" date="2023" name="Int. J. Syst. Evol. Microbiol.">
        <title>Lactiplantibacillus brownii sp. nov., a novel psychrotolerant species isolated from sauerkraut.</title>
        <authorList>
            <person name="Heng Y.C."/>
            <person name="Silvaraju S."/>
            <person name="Lee J.K.Y."/>
            <person name="Kittelmann S."/>
        </authorList>
    </citation>
    <scope>NUCLEOTIDE SEQUENCE [LARGE SCALE GENOMIC DNA]</scope>
    <source>
        <strain evidence="3 4">WILCCON 0030</strain>
    </source>
</reference>
<dbReference type="InterPro" id="IPR036812">
    <property type="entry name" value="NAD(P)_OxRdtase_dom_sf"/>
</dbReference>
<gene>
    <name evidence="3" type="ORF">RA086_10175</name>
</gene>
<evidence type="ECO:0000313" key="4">
    <source>
        <dbReference type="Proteomes" id="UP001227831"/>
    </source>
</evidence>
<dbReference type="GO" id="GO:0016491">
    <property type="term" value="F:oxidoreductase activity"/>
    <property type="evidence" value="ECO:0007669"/>
    <property type="project" value="UniProtKB-KW"/>
</dbReference>
<dbReference type="Pfam" id="PF00248">
    <property type="entry name" value="Aldo_ket_red"/>
    <property type="match status" value="1"/>
</dbReference>
<dbReference type="SUPFAM" id="SSF51430">
    <property type="entry name" value="NAD(P)-linked oxidoreductase"/>
    <property type="match status" value="1"/>
</dbReference>
<dbReference type="EC" id="1.1.1.-" evidence="3"/>
<comment type="caution">
    <text evidence="3">The sequence shown here is derived from an EMBL/GenBank/DDBJ whole genome shotgun (WGS) entry which is preliminary data.</text>
</comment>
<dbReference type="InterPro" id="IPR023210">
    <property type="entry name" value="NADP_OxRdtase_dom"/>
</dbReference>
<keyword evidence="4" id="KW-1185">Reference proteome</keyword>
<dbReference type="CDD" id="cd19079">
    <property type="entry name" value="AKR_EcYajO-like"/>
    <property type="match status" value="1"/>
</dbReference>
<dbReference type="EMBL" id="JAVCWF010000001">
    <property type="protein sequence ID" value="MDQ7937975.1"/>
    <property type="molecule type" value="Genomic_DNA"/>
</dbReference>
<dbReference type="InterPro" id="IPR020471">
    <property type="entry name" value="AKR"/>
</dbReference>
<accession>A0ABU1AAN7</accession>
<organism evidence="3 4">
    <name type="scientific">Lactiplantibacillus brownii</name>
    <dbReference type="NCBI Taxonomy" id="3069269"/>
    <lineage>
        <taxon>Bacteria</taxon>
        <taxon>Bacillati</taxon>
        <taxon>Bacillota</taxon>
        <taxon>Bacilli</taxon>
        <taxon>Lactobacillales</taxon>
        <taxon>Lactobacillaceae</taxon>
        <taxon>Lactiplantibacillus</taxon>
    </lineage>
</organism>
<dbReference type="Gene3D" id="3.20.20.100">
    <property type="entry name" value="NADP-dependent oxidoreductase domain"/>
    <property type="match status" value="1"/>
</dbReference>
<dbReference type="PRINTS" id="PR00069">
    <property type="entry name" value="ALDKETRDTASE"/>
</dbReference>
<name>A0ABU1AAN7_9LACO</name>
<evidence type="ECO:0000259" key="2">
    <source>
        <dbReference type="Pfam" id="PF00248"/>
    </source>
</evidence>
<keyword evidence="1 3" id="KW-0560">Oxidoreductase</keyword>
<dbReference type="RefSeq" id="WP_308703683.1">
    <property type="nucleotide sequence ID" value="NZ_AP027463.1"/>
</dbReference>
<feature type="domain" description="NADP-dependent oxidoreductase" evidence="2">
    <location>
        <begin position="15"/>
        <end position="315"/>
    </location>
</feature>
<dbReference type="Proteomes" id="UP001227831">
    <property type="component" value="Unassembled WGS sequence"/>
</dbReference>
<proteinExistence type="predicted"/>
<dbReference type="PANTHER" id="PTHR43364:SF4">
    <property type="entry name" value="NAD(P)-LINKED OXIDOREDUCTASE SUPERFAMILY PROTEIN"/>
    <property type="match status" value="1"/>
</dbReference>
<dbReference type="InterPro" id="IPR050523">
    <property type="entry name" value="AKR_Detox_Biosynth"/>
</dbReference>
<evidence type="ECO:0000256" key="1">
    <source>
        <dbReference type="ARBA" id="ARBA00023002"/>
    </source>
</evidence>
<dbReference type="PANTHER" id="PTHR43364">
    <property type="entry name" value="NADH-SPECIFIC METHYLGLYOXAL REDUCTASE-RELATED"/>
    <property type="match status" value="1"/>
</dbReference>